<dbReference type="EMBL" id="CBTN010000202">
    <property type="protein sequence ID" value="CDH61492.1"/>
    <property type="molecule type" value="Genomic_DNA"/>
</dbReference>
<accession>A0A068SHX0</accession>
<dbReference type="PANTHER" id="PTHR13381">
    <property type="entry name" value="RNA POLYMERASE II HOLOENZYME COMPONENT SRB7"/>
    <property type="match status" value="1"/>
</dbReference>
<comment type="subunit">
    <text evidence="8">Component of the Mediator complex.</text>
</comment>
<dbReference type="Pfam" id="PF11221">
    <property type="entry name" value="Med21"/>
    <property type="match status" value="1"/>
</dbReference>
<keyword evidence="11" id="KW-1185">Reference proteome</keyword>
<evidence type="ECO:0000256" key="1">
    <source>
        <dbReference type="ARBA" id="ARBA00004123"/>
    </source>
</evidence>
<dbReference type="GO" id="GO:0006357">
    <property type="term" value="P:regulation of transcription by RNA polymerase II"/>
    <property type="evidence" value="ECO:0007669"/>
    <property type="project" value="TreeGrafter"/>
</dbReference>
<reference evidence="10" key="1">
    <citation type="submission" date="2013-08" db="EMBL/GenBank/DDBJ databases">
        <title>Gene expansion shapes genome architecture in the human pathogen Lichtheimia corymbifera: an evolutionary genomics analysis in the ancient terrestrial Mucorales (Mucoromycotina).</title>
        <authorList>
            <person name="Schwartze V.U."/>
            <person name="Winter S."/>
            <person name="Shelest E."/>
            <person name="Marcet-Houben M."/>
            <person name="Horn F."/>
            <person name="Wehner S."/>
            <person name="Hoffmann K."/>
            <person name="Riege K."/>
            <person name="Sammeth M."/>
            <person name="Nowrousian M."/>
            <person name="Valiante V."/>
            <person name="Linde J."/>
            <person name="Jacobsen I.D."/>
            <person name="Marz M."/>
            <person name="Brakhage A.A."/>
            <person name="Gabaldon T."/>
            <person name="Bocker S."/>
            <person name="Voigt K."/>
        </authorList>
    </citation>
    <scope>NUCLEOTIDE SEQUENCE [LARGE SCALE GENOMIC DNA]</scope>
    <source>
        <strain evidence="10">FSU 9682</strain>
    </source>
</reference>
<evidence type="ECO:0000313" key="11">
    <source>
        <dbReference type="Proteomes" id="UP000027586"/>
    </source>
</evidence>
<proteinExistence type="inferred from homology"/>
<organism evidence="10 11">
    <name type="scientific">Lichtheimia corymbifera JMRC:FSU:9682</name>
    <dbReference type="NCBI Taxonomy" id="1263082"/>
    <lineage>
        <taxon>Eukaryota</taxon>
        <taxon>Fungi</taxon>
        <taxon>Fungi incertae sedis</taxon>
        <taxon>Mucoromycota</taxon>
        <taxon>Mucoromycotina</taxon>
        <taxon>Mucoromycetes</taxon>
        <taxon>Mucorales</taxon>
        <taxon>Lichtheimiaceae</taxon>
        <taxon>Lichtheimia</taxon>
    </lineage>
</organism>
<evidence type="ECO:0000256" key="5">
    <source>
        <dbReference type="ARBA" id="ARBA00023159"/>
    </source>
</evidence>
<dbReference type="VEuPathDB" id="FungiDB:LCOR_12268.1"/>
<evidence type="ECO:0000256" key="2">
    <source>
        <dbReference type="ARBA" id="ARBA00005770"/>
    </source>
</evidence>
<dbReference type="PANTHER" id="PTHR13381:SF0">
    <property type="entry name" value="MEDIATOR OF RNA POLYMERASE II TRANSCRIPTION SUBUNIT 21"/>
    <property type="match status" value="1"/>
</dbReference>
<keyword evidence="7 8" id="KW-0539">Nucleus</keyword>
<comment type="subcellular location">
    <subcellularLocation>
        <location evidence="1 8">Nucleus</location>
    </subcellularLocation>
</comment>
<evidence type="ECO:0000256" key="9">
    <source>
        <dbReference type="SAM" id="Coils"/>
    </source>
</evidence>
<dbReference type="InterPro" id="IPR021384">
    <property type="entry name" value="Mediator_Med21"/>
</dbReference>
<dbReference type="OrthoDB" id="526653at2759"/>
<dbReference type="GO" id="GO:0016592">
    <property type="term" value="C:mediator complex"/>
    <property type="evidence" value="ECO:0007669"/>
    <property type="project" value="UniProtKB-UniRule"/>
</dbReference>
<dbReference type="Gene3D" id="6.10.280.10">
    <property type="entry name" value="Mediator complex, subunit Med21"/>
    <property type="match status" value="1"/>
</dbReference>
<keyword evidence="9" id="KW-0175">Coiled coil</keyword>
<dbReference type="InterPro" id="IPR037212">
    <property type="entry name" value="Med7/Med21-like"/>
</dbReference>
<name>A0A068SHX0_9FUNG</name>
<dbReference type="STRING" id="1263082.A0A068SHX0"/>
<dbReference type="AlphaFoldDB" id="A0A068SHX0"/>
<comment type="caution">
    <text evidence="10">The sequence shown here is derived from an EMBL/GenBank/DDBJ whole genome shotgun (WGS) entry which is preliminary data.</text>
</comment>
<evidence type="ECO:0000256" key="3">
    <source>
        <dbReference type="ARBA" id="ARBA00019691"/>
    </source>
</evidence>
<keyword evidence="6 8" id="KW-0804">Transcription</keyword>
<sequence length="143" mass="16234">MDRLTQLQDGIDAMARMLTNSLFYVHEKSSMAQLNDSIPIAQPKVQADPPEVFQQNLHELAGDLVKKAKEIDALIEVLPGIKHTEEEQMELLKELEEKNKQANEEYEAAVREMESVQAKVTQTLRTIADDWSQSGDQQQGKKE</sequence>
<dbReference type="Proteomes" id="UP000027586">
    <property type="component" value="Unassembled WGS sequence"/>
</dbReference>
<comment type="similarity">
    <text evidence="2 8">Belongs to the Mediator complex subunit 21 family.</text>
</comment>
<evidence type="ECO:0000256" key="4">
    <source>
        <dbReference type="ARBA" id="ARBA00023015"/>
    </source>
</evidence>
<keyword evidence="5 8" id="KW-0010">Activator</keyword>
<dbReference type="GO" id="GO:0003712">
    <property type="term" value="F:transcription coregulator activity"/>
    <property type="evidence" value="ECO:0007669"/>
    <property type="project" value="TreeGrafter"/>
</dbReference>
<feature type="coiled-coil region" evidence="9">
    <location>
        <begin position="81"/>
        <end position="119"/>
    </location>
</feature>
<dbReference type="SUPFAM" id="SSF140718">
    <property type="entry name" value="Mediator hinge subcomplex-like"/>
    <property type="match status" value="1"/>
</dbReference>
<evidence type="ECO:0000256" key="7">
    <source>
        <dbReference type="ARBA" id="ARBA00023242"/>
    </source>
</evidence>
<gene>
    <name evidence="10" type="ORF">LCOR_12268.1</name>
</gene>
<keyword evidence="4 8" id="KW-0805">Transcription regulation</keyword>
<evidence type="ECO:0000256" key="6">
    <source>
        <dbReference type="ARBA" id="ARBA00023163"/>
    </source>
</evidence>
<evidence type="ECO:0000313" key="10">
    <source>
        <dbReference type="EMBL" id="CDH61492.1"/>
    </source>
</evidence>
<comment type="function">
    <text evidence="8">Component of the Mediator complex, a coactivator involved in the regulated transcription of nearly all RNA polymerase II-dependent genes. Mediator functions as a bridge to convey information from gene-specific regulatory proteins to the basal RNA polymerase II transcription machinery. Mediator is recruited to promoters by direct interactions with regulatory proteins and serves as a scaffold for the assembly of a functional preinitiation complex with RNA polymerase II and the general transcription factors.</text>
</comment>
<evidence type="ECO:0000256" key="8">
    <source>
        <dbReference type="RuleBase" id="RU366036"/>
    </source>
</evidence>
<protein>
    <recommendedName>
        <fullName evidence="3 8">Mediator of RNA polymerase II transcription subunit 21</fullName>
    </recommendedName>
</protein>